<dbReference type="GeneID" id="100211789"/>
<gene>
    <name evidence="3" type="primary">LOC100211789</name>
</gene>
<protein>
    <submittedName>
        <fullName evidence="3">Uncharacterized protein YwbO isoform X2</fullName>
    </submittedName>
</protein>
<dbReference type="Pfam" id="PF01323">
    <property type="entry name" value="DSBA"/>
    <property type="match status" value="1"/>
</dbReference>
<dbReference type="InterPro" id="IPR001853">
    <property type="entry name" value="DSBA-like_thioredoxin_dom"/>
</dbReference>
<reference evidence="3" key="1">
    <citation type="submission" date="2025-08" db="UniProtKB">
        <authorList>
            <consortium name="RefSeq"/>
        </authorList>
    </citation>
    <scope>IDENTIFICATION</scope>
</reference>
<dbReference type="SUPFAM" id="SSF52833">
    <property type="entry name" value="Thioredoxin-like"/>
    <property type="match status" value="1"/>
</dbReference>
<dbReference type="InterPro" id="IPR036249">
    <property type="entry name" value="Thioredoxin-like_sf"/>
</dbReference>
<name>A0ABM4D3A2_HYDVU</name>
<feature type="domain" description="DSBA-like thioredoxin" evidence="1">
    <location>
        <begin position="12"/>
        <end position="192"/>
    </location>
</feature>
<keyword evidence="2" id="KW-1185">Reference proteome</keyword>
<evidence type="ECO:0000259" key="1">
    <source>
        <dbReference type="Pfam" id="PF01323"/>
    </source>
</evidence>
<evidence type="ECO:0000313" key="2">
    <source>
        <dbReference type="Proteomes" id="UP001652625"/>
    </source>
</evidence>
<organism evidence="2 3">
    <name type="scientific">Hydra vulgaris</name>
    <name type="common">Hydra</name>
    <name type="synonym">Hydra attenuata</name>
    <dbReference type="NCBI Taxonomy" id="6087"/>
    <lineage>
        <taxon>Eukaryota</taxon>
        <taxon>Metazoa</taxon>
        <taxon>Cnidaria</taxon>
        <taxon>Hydrozoa</taxon>
        <taxon>Hydroidolina</taxon>
        <taxon>Anthoathecata</taxon>
        <taxon>Aplanulata</taxon>
        <taxon>Hydridae</taxon>
        <taxon>Hydra</taxon>
    </lineage>
</organism>
<dbReference type="Gene3D" id="3.40.30.10">
    <property type="entry name" value="Glutaredoxin"/>
    <property type="match status" value="2"/>
</dbReference>
<dbReference type="PANTHER" id="PTHR13887">
    <property type="entry name" value="GLUTATHIONE S-TRANSFERASE KAPPA"/>
    <property type="match status" value="1"/>
</dbReference>
<proteinExistence type="predicted"/>
<dbReference type="Proteomes" id="UP001652625">
    <property type="component" value="Chromosome 12"/>
</dbReference>
<sequence length="216" mass="24180">MTALSHKVKFNVEVTIDVICPWCYIGKRYLEAAINALENEATFVITWKPFLIDAQCPSEGIPYNTYLISKFGEKIAKQEMKGQGPLGKAGKSVFVLEQYGQEKQSKMHELLCKQYFEESVNLNSDTVLKQLSEEVGIDSVSAAQYFTSPSNVKRLFNDLKKLKKRGIVGVPYFQFSIDGATDIQPVGFSGAQSKAGFIDTITKLLKEYQKGTKPKQ</sequence>
<dbReference type="PANTHER" id="PTHR13887:SF41">
    <property type="entry name" value="THIOREDOXIN SUPERFAMILY PROTEIN"/>
    <property type="match status" value="1"/>
</dbReference>
<evidence type="ECO:0000313" key="3">
    <source>
        <dbReference type="RefSeq" id="XP_065668739.1"/>
    </source>
</evidence>
<accession>A0ABM4D3A2</accession>
<dbReference type="RefSeq" id="XP_065668739.1">
    <property type="nucleotide sequence ID" value="XM_065812667.1"/>
</dbReference>